<dbReference type="PANTHER" id="PTHR37304">
    <property type="entry name" value="MEMBRANE PROTEIN-RELATED"/>
    <property type="match status" value="1"/>
</dbReference>
<evidence type="ECO:0000256" key="1">
    <source>
        <dbReference type="SAM" id="Phobius"/>
    </source>
</evidence>
<name>A0ABS1T6I4_9CLOT</name>
<dbReference type="Pfam" id="PF04070">
    <property type="entry name" value="DUF378"/>
    <property type="match status" value="1"/>
</dbReference>
<sequence>MYKLSILDKISFILTIIGAINWGLYGLFNFDLIHILFEANLQLASRIAYILIGIAGVDMLIFLLKTRK</sequence>
<keyword evidence="3" id="KW-1185">Reference proteome</keyword>
<dbReference type="PANTHER" id="PTHR37304:SF1">
    <property type="entry name" value="MEMBRANE PROTEIN"/>
    <property type="match status" value="1"/>
</dbReference>
<accession>A0ABS1T6I4</accession>
<keyword evidence="1" id="KW-0472">Membrane</keyword>
<gene>
    <name evidence="2" type="ORF">JK636_03765</name>
</gene>
<proteinExistence type="predicted"/>
<dbReference type="RefSeq" id="WP_202747512.1">
    <property type="nucleotide sequence ID" value="NZ_JAESWC010000002.1"/>
</dbReference>
<feature type="transmembrane region" description="Helical" evidence="1">
    <location>
        <begin position="43"/>
        <end position="64"/>
    </location>
</feature>
<reference evidence="2 3" key="1">
    <citation type="submission" date="2021-01" db="EMBL/GenBank/DDBJ databases">
        <title>Genome public.</title>
        <authorList>
            <person name="Liu C."/>
            <person name="Sun Q."/>
        </authorList>
    </citation>
    <scope>NUCLEOTIDE SEQUENCE [LARGE SCALE GENOMIC DNA]</scope>
    <source>
        <strain evidence="2 3">YIM B02515</strain>
    </source>
</reference>
<protein>
    <submittedName>
        <fullName evidence="2">DUF378 domain-containing protein</fullName>
    </submittedName>
</protein>
<feature type="transmembrane region" description="Helical" evidence="1">
    <location>
        <begin position="12"/>
        <end position="37"/>
    </location>
</feature>
<comment type="caution">
    <text evidence="2">The sequence shown here is derived from an EMBL/GenBank/DDBJ whole genome shotgun (WGS) entry which is preliminary data.</text>
</comment>
<dbReference type="EMBL" id="JAESWC010000002">
    <property type="protein sequence ID" value="MBL4934871.1"/>
    <property type="molecule type" value="Genomic_DNA"/>
</dbReference>
<evidence type="ECO:0000313" key="3">
    <source>
        <dbReference type="Proteomes" id="UP000632377"/>
    </source>
</evidence>
<keyword evidence="1" id="KW-0812">Transmembrane</keyword>
<evidence type="ECO:0000313" key="2">
    <source>
        <dbReference type="EMBL" id="MBL4934871.1"/>
    </source>
</evidence>
<organism evidence="2 3">
    <name type="scientific">Clostridium rhizosphaerae</name>
    <dbReference type="NCBI Taxonomy" id="2803861"/>
    <lineage>
        <taxon>Bacteria</taxon>
        <taxon>Bacillati</taxon>
        <taxon>Bacillota</taxon>
        <taxon>Clostridia</taxon>
        <taxon>Eubacteriales</taxon>
        <taxon>Clostridiaceae</taxon>
        <taxon>Clostridium</taxon>
    </lineage>
</organism>
<keyword evidence="1" id="KW-1133">Transmembrane helix</keyword>
<dbReference type="InterPro" id="IPR007211">
    <property type="entry name" value="DUF378"/>
</dbReference>
<dbReference type="Proteomes" id="UP000632377">
    <property type="component" value="Unassembled WGS sequence"/>
</dbReference>